<evidence type="ECO:0000313" key="2">
    <source>
        <dbReference type="EMBL" id="AHD24734.1"/>
    </source>
</evidence>
<protein>
    <submittedName>
        <fullName evidence="2">1.E7.3</fullName>
    </submittedName>
</protein>
<feature type="transmembrane region" description="Helical" evidence="1">
    <location>
        <begin position="50"/>
        <end position="76"/>
    </location>
</feature>
<evidence type="ECO:0000256" key="1">
    <source>
        <dbReference type="SAM" id="Phobius"/>
    </source>
</evidence>
<accession>V9XRT1</accession>
<keyword evidence="1" id="KW-0812">Transmembrane</keyword>
<name>V9XRT1_SCHMD</name>
<sequence>MNFIGSNFRDKLCVQNSARMKFLYLFCVFMNSTEEIFNRTKENKNEENEIGLAFMALFASVILITLTLFVIIFVVWKYGVTYTKSVNLRYVSSSRRFSHSVVQNNVRNNYSTKVNQFSEVLSNIDRSNFNRRQNSEKIISRSNSFGEKVISNTLQKKLLSDLKDFQLIKDNNK</sequence>
<keyword evidence="1" id="KW-0472">Membrane</keyword>
<proteinExistence type="evidence at transcript level"/>
<organism evidence="2">
    <name type="scientific">Schmidtea mediterranea</name>
    <name type="common">Freshwater planarian flatworm</name>
    <dbReference type="NCBI Taxonomy" id="79327"/>
    <lineage>
        <taxon>Eukaryota</taxon>
        <taxon>Metazoa</taxon>
        <taxon>Spiralia</taxon>
        <taxon>Lophotrochozoa</taxon>
        <taxon>Platyhelminthes</taxon>
        <taxon>Rhabditophora</taxon>
        <taxon>Seriata</taxon>
        <taxon>Tricladida</taxon>
        <taxon>Continenticola</taxon>
        <taxon>Geoplanoidea</taxon>
        <taxon>Dugesiidae</taxon>
        <taxon>Schmidtea</taxon>
    </lineage>
</organism>
<keyword evidence="1" id="KW-1133">Transmembrane helix</keyword>
<dbReference type="EMBL" id="KF730677">
    <property type="protein sequence ID" value="AHD24734.1"/>
    <property type="molecule type" value="mRNA"/>
</dbReference>
<reference evidence="2" key="1">
    <citation type="submission" date="2013-10" db="EMBL/GenBank/DDBJ databases">
        <title>Expression cloning of novel planarian secreted proteins by a yeast-based Signal Sequence Trap screen.</title>
        <authorList>
            <person name="Rossi A."/>
        </authorList>
    </citation>
    <scope>NUCLEOTIDE SEQUENCE</scope>
</reference>
<dbReference type="AlphaFoldDB" id="V9XRT1"/>